<dbReference type="InterPro" id="IPR001584">
    <property type="entry name" value="Integrase_cat-core"/>
</dbReference>
<evidence type="ECO:0000313" key="3">
    <source>
        <dbReference type="Proteomes" id="UP001620514"/>
    </source>
</evidence>
<feature type="domain" description="Integrase catalytic" evidence="1">
    <location>
        <begin position="57"/>
        <end position="99"/>
    </location>
</feature>
<proteinExistence type="predicted"/>
<evidence type="ECO:0000313" key="2">
    <source>
        <dbReference type="EMBL" id="MFK4446089.1"/>
    </source>
</evidence>
<comment type="caution">
    <text evidence="2">The sequence shown here is derived from an EMBL/GenBank/DDBJ whole genome shotgun (WGS) entry which is preliminary data.</text>
</comment>
<name>A0ABW8MQW8_9BURK</name>
<protein>
    <submittedName>
        <fullName evidence="2">Transposase InsO family protein</fullName>
    </submittedName>
</protein>
<reference evidence="2 3" key="1">
    <citation type="submission" date="2024-11" db="EMBL/GenBank/DDBJ databases">
        <title>Using genomics to understand microbial adaptation to soil warming.</title>
        <authorList>
            <person name="Deangelis K.M. PhD."/>
        </authorList>
    </citation>
    <scope>NUCLEOTIDE SEQUENCE [LARGE SCALE GENOMIC DNA]</scope>
    <source>
        <strain evidence="2 3">GAS97</strain>
    </source>
</reference>
<sequence length="103" mass="11706">MCRRFADYYAASYGAALTLSSTCCRGRYGVAGINTAHSSATTGDAAAYRQLPYIYGCSTKKFLSIDELQAGLKDYIRYYNNDRIKLRLRGLSPVEYRKKYKHH</sequence>
<dbReference type="Proteomes" id="UP001620514">
    <property type="component" value="Unassembled WGS sequence"/>
</dbReference>
<dbReference type="EMBL" id="JBIYDN010000023">
    <property type="protein sequence ID" value="MFK4446089.1"/>
    <property type="molecule type" value="Genomic_DNA"/>
</dbReference>
<gene>
    <name evidence="2" type="ORF">ABH943_006121</name>
</gene>
<organism evidence="2 3">
    <name type="scientific">Caballeronia udeis</name>
    <dbReference type="NCBI Taxonomy" id="1232866"/>
    <lineage>
        <taxon>Bacteria</taxon>
        <taxon>Pseudomonadati</taxon>
        <taxon>Pseudomonadota</taxon>
        <taxon>Betaproteobacteria</taxon>
        <taxon>Burkholderiales</taxon>
        <taxon>Burkholderiaceae</taxon>
        <taxon>Caballeronia</taxon>
    </lineage>
</organism>
<evidence type="ECO:0000259" key="1">
    <source>
        <dbReference type="Pfam" id="PF13333"/>
    </source>
</evidence>
<accession>A0ABW8MQW8</accession>
<dbReference type="Pfam" id="PF13333">
    <property type="entry name" value="rve_2"/>
    <property type="match status" value="1"/>
</dbReference>
<keyword evidence="3" id="KW-1185">Reference proteome</keyword>